<evidence type="ECO:0000313" key="2">
    <source>
        <dbReference type="Proteomes" id="UP000275846"/>
    </source>
</evidence>
<dbReference type="AlphaFoldDB" id="A0A183TI01"/>
<accession>A0A183TI01</accession>
<protein>
    <submittedName>
        <fullName evidence="3">Reverse transcriptase domain-containing protein</fullName>
    </submittedName>
</protein>
<keyword evidence="2" id="KW-1185">Reference proteome</keyword>
<evidence type="ECO:0000313" key="1">
    <source>
        <dbReference type="EMBL" id="VDM02485.1"/>
    </source>
</evidence>
<gene>
    <name evidence="1" type="ORF">SSLN_LOCUS16099</name>
</gene>
<evidence type="ECO:0000313" key="3">
    <source>
        <dbReference type="WBParaSite" id="SSLN_0001670701-mRNA-1"/>
    </source>
</evidence>
<sequence>MSACCAVRAEQRCGPLDTRAVDSLDDFEKVFHFIAVRIPLDFLSRSEHPGILHLPQPCQEKRDHLYTTFVDMMKAFDTVNRDGL</sequence>
<reference evidence="1 2" key="2">
    <citation type="submission" date="2018-11" db="EMBL/GenBank/DDBJ databases">
        <authorList>
            <consortium name="Pathogen Informatics"/>
        </authorList>
    </citation>
    <scope>NUCLEOTIDE SEQUENCE [LARGE SCALE GENOMIC DNA]</scope>
    <source>
        <strain evidence="1 2">NST_G2</strain>
    </source>
</reference>
<dbReference type="OrthoDB" id="6323945at2759"/>
<dbReference type="Proteomes" id="UP000275846">
    <property type="component" value="Unassembled WGS sequence"/>
</dbReference>
<reference evidence="3" key="1">
    <citation type="submission" date="2016-06" db="UniProtKB">
        <authorList>
            <consortium name="WormBaseParasite"/>
        </authorList>
    </citation>
    <scope>IDENTIFICATION</scope>
</reference>
<dbReference type="WBParaSite" id="SSLN_0001670701-mRNA-1">
    <property type="protein sequence ID" value="SSLN_0001670701-mRNA-1"/>
    <property type="gene ID" value="SSLN_0001670701"/>
</dbReference>
<dbReference type="EMBL" id="UYSU01040663">
    <property type="protein sequence ID" value="VDM02485.1"/>
    <property type="molecule type" value="Genomic_DNA"/>
</dbReference>
<proteinExistence type="predicted"/>
<name>A0A183TI01_SCHSO</name>
<organism evidence="3">
    <name type="scientific">Schistocephalus solidus</name>
    <name type="common">Tapeworm</name>
    <dbReference type="NCBI Taxonomy" id="70667"/>
    <lineage>
        <taxon>Eukaryota</taxon>
        <taxon>Metazoa</taxon>
        <taxon>Spiralia</taxon>
        <taxon>Lophotrochozoa</taxon>
        <taxon>Platyhelminthes</taxon>
        <taxon>Cestoda</taxon>
        <taxon>Eucestoda</taxon>
        <taxon>Diphyllobothriidea</taxon>
        <taxon>Diphyllobothriidae</taxon>
        <taxon>Schistocephalus</taxon>
    </lineage>
</organism>